<feature type="domain" description="THIF-type NAD/FAD binding fold" evidence="2">
    <location>
        <begin position="11"/>
        <end position="252"/>
    </location>
</feature>
<dbReference type="PANTHER" id="PTHR43267">
    <property type="entry name" value="TRNA THREONYLCARBAMOYLADENOSINE DEHYDRATASE"/>
    <property type="match status" value="1"/>
</dbReference>
<dbReference type="InterPro" id="IPR000594">
    <property type="entry name" value="ThiF_NAD_FAD-bd"/>
</dbReference>
<evidence type="ECO:0000259" key="2">
    <source>
        <dbReference type="Pfam" id="PF00899"/>
    </source>
</evidence>
<gene>
    <name evidence="3" type="ORF">SAMN02746066_02953</name>
</gene>
<dbReference type="Gene3D" id="3.40.50.720">
    <property type="entry name" value="NAD(P)-binding Rossmann-like Domain"/>
    <property type="match status" value="1"/>
</dbReference>
<feature type="region of interest" description="Disordered" evidence="1">
    <location>
        <begin position="198"/>
        <end position="219"/>
    </location>
</feature>
<dbReference type="AlphaFoldDB" id="A0A1M7KTL3"/>
<dbReference type="RefSeq" id="WP_073289030.1">
    <property type="nucleotide sequence ID" value="NZ_FRCP01000014.1"/>
</dbReference>
<dbReference type="Proteomes" id="UP000184038">
    <property type="component" value="Unassembled WGS sequence"/>
</dbReference>
<sequence>MSEQFIRTEMLIGEDGIHRLKKAKVAIYGVGGVGTYVAEGLVRAGIGHFLLVDDDIICESNLNRQLHATINTIGKSKVETMKERMESINPEVKIETIQSFVLYDNINEVVPLDLTYMVDALDTVTAKIALVLKSGELNIPLISAMGTGNKFEPTMLKVSDLFKTNVCPLCKVMRKELKARGVRKLKVVYSEEQPTKPLFQPSELADTEAMSGQNQDEMPDMHKKRATPGSMSFVPSVAGMIIASEVVKDILNRK</sequence>
<evidence type="ECO:0000256" key="1">
    <source>
        <dbReference type="SAM" id="MobiDB-lite"/>
    </source>
</evidence>
<dbReference type="OrthoDB" id="9804150at2"/>
<dbReference type="GO" id="GO:0061503">
    <property type="term" value="F:tRNA threonylcarbamoyladenosine dehydratase"/>
    <property type="evidence" value="ECO:0007669"/>
    <property type="project" value="TreeGrafter"/>
</dbReference>
<dbReference type="STRING" id="1120996.SAMN02746066_02953"/>
<dbReference type="PANTHER" id="PTHR43267:SF1">
    <property type="entry name" value="TRNA THREONYLCARBAMOYLADENOSINE DEHYDRATASE"/>
    <property type="match status" value="1"/>
</dbReference>
<dbReference type="SUPFAM" id="SSF69572">
    <property type="entry name" value="Activating enzymes of the ubiquitin-like proteins"/>
    <property type="match status" value="1"/>
</dbReference>
<keyword evidence="4" id="KW-1185">Reference proteome</keyword>
<evidence type="ECO:0000313" key="3">
    <source>
        <dbReference type="EMBL" id="SHM68864.1"/>
    </source>
</evidence>
<name>A0A1M7KTL3_9FIRM</name>
<organism evidence="3 4">
    <name type="scientific">Anaerosporobacter mobilis DSM 15930</name>
    <dbReference type="NCBI Taxonomy" id="1120996"/>
    <lineage>
        <taxon>Bacteria</taxon>
        <taxon>Bacillati</taxon>
        <taxon>Bacillota</taxon>
        <taxon>Clostridia</taxon>
        <taxon>Lachnospirales</taxon>
        <taxon>Lachnospiraceae</taxon>
        <taxon>Anaerosporobacter</taxon>
    </lineage>
</organism>
<dbReference type="GO" id="GO:0008641">
    <property type="term" value="F:ubiquitin-like modifier activating enzyme activity"/>
    <property type="evidence" value="ECO:0007669"/>
    <property type="project" value="InterPro"/>
</dbReference>
<dbReference type="CDD" id="cd00755">
    <property type="entry name" value="YgdL_like"/>
    <property type="match status" value="1"/>
</dbReference>
<accession>A0A1M7KTL3</accession>
<evidence type="ECO:0000313" key="4">
    <source>
        <dbReference type="Proteomes" id="UP000184038"/>
    </source>
</evidence>
<reference evidence="3 4" key="1">
    <citation type="submission" date="2016-11" db="EMBL/GenBank/DDBJ databases">
        <authorList>
            <person name="Jaros S."/>
            <person name="Januszkiewicz K."/>
            <person name="Wedrychowicz H."/>
        </authorList>
    </citation>
    <scope>NUCLEOTIDE SEQUENCE [LARGE SCALE GENOMIC DNA]</scope>
    <source>
        <strain evidence="3 4">DSM 15930</strain>
    </source>
</reference>
<dbReference type="Pfam" id="PF00899">
    <property type="entry name" value="ThiF"/>
    <property type="match status" value="1"/>
</dbReference>
<dbReference type="InterPro" id="IPR035985">
    <property type="entry name" value="Ubiquitin-activating_enz"/>
</dbReference>
<dbReference type="GO" id="GO:0061504">
    <property type="term" value="P:cyclic threonylcarbamoyladenosine biosynthetic process"/>
    <property type="evidence" value="ECO:0007669"/>
    <property type="project" value="TreeGrafter"/>
</dbReference>
<protein>
    <submittedName>
        <fullName evidence="3">tRNA A37 threonylcarbamoyladenosine dehydratase</fullName>
    </submittedName>
</protein>
<dbReference type="InterPro" id="IPR045886">
    <property type="entry name" value="ThiF/MoeB/HesA"/>
</dbReference>
<proteinExistence type="predicted"/>
<dbReference type="EMBL" id="FRCP01000014">
    <property type="protein sequence ID" value="SHM68864.1"/>
    <property type="molecule type" value="Genomic_DNA"/>
</dbReference>